<sequence>MTNQNSTLLDHKVEVESRNFNVTIVKKYKHNTYYTLQPEVE</sequence>
<organism evidence="1 2">
    <name type="scientific">Dentiscutata erythropus</name>
    <dbReference type="NCBI Taxonomy" id="1348616"/>
    <lineage>
        <taxon>Eukaryota</taxon>
        <taxon>Fungi</taxon>
        <taxon>Fungi incertae sedis</taxon>
        <taxon>Mucoromycota</taxon>
        <taxon>Glomeromycotina</taxon>
        <taxon>Glomeromycetes</taxon>
        <taxon>Diversisporales</taxon>
        <taxon>Gigasporaceae</taxon>
        <taxon>Dentiscutata</taxon>
    </lineage>
</organism>
<keyword evidence="2" id="KW-1185">Reference proteome</keyword>
<evidence type="ECO:0000313" key="1">
    <source>
        <dbReference type="EMBL" id="CAG8799336.1"/>
    </source>
</evidence>
<reference evidence="1" key="1">
    <citation type="submission" date="2021-06" db="EMBL/GenBank/DDBJ databases">
        <authorList>
            <person name="Kallberg Y."/>
            <person name="Tangrot J."/>
            <person name="Rosling A."/>
        </authorList>
    </citation>
    <scope>NUCLEOTIDE SEQUENCE</scope>
    <source>
        <strain evidence="1">MA453B</strain>
    </source>
</reference>
<protein>
    <submittedName>
        <fullName evidence="1">10943_t:CDS:1</fullName>
    </submittedName>
</protein>
<feature type="non-terminal residue" evidence="1">
    <location>
        <position position="41"/>
    </location>
</feature>
<dbReference type="Proteomes" id="UP000789405">
    <property type="component" value="Unassembled WGS sequence"/>
</dbReference>
<gene>
    <name evidence="1" type="ORF">DERYTH_LOCUS23046</name>
</gene>
<dbReference type="AlphaFoldDB" id="A0A9N9JVF6"/>
<evidence type="ECO:0000313" key="2">
    <source>
        <dbReference type="Proteomes" id="UP000789405"/>
    </source>
</evidence>
<dbReference type="EMBL" id="CAJVPY010033812">
    <property type="protein sequence ID" value="CAG8799336.1"/>
    <property type="molecule type" value="Genomic_DNA"/>
</dbReference>
<accession>A0A9N9JVF6</accession>
<name>A0A9N9JVF6_9GLOM</name>
<comment type="caution">
    <text evidence="1">The sequence shown here is derived from an EMBL/GenBank/DDBJ whole genome shotgun (WGS) entry which is preliminary data.</text>
</comment>
<proteinExistence type="predicted"/>